<protein>
    <recommendedName>
        <fullName evidence="1">Putative carbohydrate metabolism domain-containing protein</fullName>
    </recommendedName>
</protein>
<dbReference type="InterPro" id="IPR025112">
    <property type="entry name" value="PCMD"/>
</dbReference>
<evidence type="ECO:0000313" key="3">
    <source>
        <dbReference type="Proteomes" id="UP000092631"/>
    </source>
</evidence>
<dbReference type="AlphaFoldDB" id="A0A1C7H4A4"/>
<organism evidence="2 3">
    <name type="scientific">Bacteroides caecimuris</name>
    <dbReference type="NCBI Taxonomy" id="1796613"/>
    <lineage>
        <taxon>Bacteria</taxon>
        <taxon>Pseudomonadati</taxon>
        <taxon>Bacteroidota</taxon>
        <taxon>Bacteroidia</taxon>
        <taxon>Bacteroidales</taxon>
        <taxon>Bacteroidaceae</taxon>
        <taxon>Bacteroides</taxon>
    </lineage>
</organism>
<evidence type="ECO:0000313" key="2">
    <source>
        <dbReference type="EMBL" id="ANU58407.1"/>
    </source>
</evidence>
<dbReference type="Gene3D" id="2.60.120.890">
    <property type="entry name" value="BT2081, beta-jelly-roll domain"/>
    <property type="match status" value="1"/>
</dbReference>
<dbReference type="RefSeq" id="WP_065539273.1">
    <property type="nucleotide sequence ID" value="NZ_CP096969.1"/>
</dbReference>
<accession>A0A1C7H4A4</accession>
<dbReference type="InterPro" id="IPR038653">
    <property type="entry name" value="Put_CMD_sf"/>
</dbReference>
<dbReference type="EMBL" id="CP015401">
    <property type="protein sequence ID" value="ANU58407.1"/>
    <property type="molecule type" value="Genomic_DNA"/>
</dbReference>
<dbReference type="OrthoDB" id="1004098at2"/>
<gene>
    <name evidence="2" type="ORF">A4V03_13195</name>
</gene>
<name>A0A1C7H4A4_9BACE</name>
<proteinExistence type="predicted"/>
<sequence>MVMRIIYNLSLSAVIVCLLQSCIKNDIGYPQIALSIIEMQVTGQQGNAVISEENRTVTLNIEETQDLKKVQVTAFTVTEGAESTLAVNDIIDLTSPYKVTLSLYQNYQWSILAKRNIDRTYKLQNQVGVSDINEEQRLAVAYVTKDTKWKELQLLELKLGPVGATYNGSTEIPSLNWTVYSNYASAKILVKYKDSFEEEWEVRAYRKDKNAETKQADGWVNVAWLYGEGLEGEDNGFEIRETSALEWQKVDKSYITFDGAAFTACVPHLKAETEYICRAYSGTDYGTELSFTTGKAVEIPGGLFEDWSKEDKGNNKILWKPWAEGMEKGYWDTGNKGATTVGTSNTIPVFDTWNGSGKAAQLKSVYIVLKFAAGNLFVGDYLRTDVTDGVLSFGKPFTERPTRLKGHIKYTSVIIDKSTSEFSYLKGRPDSCYIYVALGDWDEPVEIRTKKSERKLFDKNDPNIIAYAEFISGKTIPQYTELDLPLVYRSTSRVPKYLVLVCTASKYGDYFTGGDGSTLWVDDFSLKYDYDD</sequence>
<dbReference type="PROSITE" id="PS51257">
    <property type="entry name" value="PROKAR_LIPOPROTEIN"/>
    <property type="match status" value="1"/>
</dbReference>
<reference evidence="3" key="1">
    <citation type="submission" date="2016-04" db="EMBL/GenBank/DDBJ databases">
        <title>Complete Genome Sequences of Twelve Strains of a Stable Defined Moderately Diverse Mouse Microbiota 2 (sDMDMm2).</title>
        <authorList>
            <person name="Uchimura Y."/>
            <person name="Wyss M."/>
            <person name="Brugiroux S."/>
            <person name="Limenitakis J.P."/>
            <person name="Stecher B."/>
            <person name="McCoy K.D."/>
            <person name="Macpherson A.J."/>
        </authorList>
    </citation>
    <scope>NUCLEOTIDE SEQUENCE [LARGE SCALE GENOMIC DNA]</scope>
    <source>
        <strain evidence="3">I48</strain>
    </source>
</reference>
<keyword evidence="3" id="KW-1185">Reference proteome</keyword>
<dbReference type="KEGG" id="bcae:A4V03_13195"/>
<feature type="domain" description="Putative carbohydrate metabolism" evidence="1">
    <location>
        <begin position="304"/>
        <end position="526"/>
    </location>
</feature>
<dbReference type="Proteomes" id="UP000092631">
    <property type="component" value="Chromosome"/>
</dbReference>
<dbReference type="Pfam" id="PF13201">
    <property type="entry name" value="PCMD"/>
    <property type="match status" value="1"/>
</dbReference>
<evidence type="ECO:0000259" key="1">
    <source>
        <dbReference type="Pfam" id="PF13201"/>
    </source>
</evidence>